<feature type="non-terminal residue" evidence="1">
    <location>
        <position position="180"/>
    </location>
</feature>
<protein>
    <submittedName>
        <fullName evidence="1">Uncharacterized protein</fullName>
    </submittedName>
</protein>
<dbReference type="EMBL" id="GALX01007333">
    <property type="protein sequence ID" value="JAB61133.1"/>
    <property type="molecule type" value="Transcribed_RNA"/>
</dbReference>
<proteinExistence type="predicted"/>
<sequence length="180" mass="20793">IISGDVPQSFSNYLTHCNFVSNSDIDNQLTKFWQIEEYENAPMSADDVEIEAIFKTTTQRDSEGRFIVRLPLKLPSNILGESKNIALKRLYAMENKLKTDNDLKQQYVQFMNEYIQLNHMSISRHTPDNNSYFIPHHFVKKESSLTTKLRVVFDASCKTDTGYSMNDLQFVGPTIQQDLV</sequence>
<feature type="non-terminal residue" evidence="1">
    <location>
        <position position="1"/>
    </location>
</feature>
<reference evidence="1" key="1">
    <citation type="submission" date="2013-07" db="EMBL/GenBank/DDBJ databases">
        <title>Midgut Transcriptome Profiling of Anoplphora glabripennis, a Lignocellulose Degrading, Wood-Boring Cerambycid.</title>
        <authorList>
            <person name="Scully E.D."/>
            <person name="Hoover K."/>
            <person name="Carlson J.E."/>
            <person name="Tien M."/>
            <person name="Geib S.M."/>
        </authorList>
    </citation>
    <scope>NUCLEOTIDE SEQUENCE</scope>
</reference>
<dbReference type="AlphaFoldDB" id="V5GL75"/>
<evidence type="ECO:0000313" key="1">
    <source>
        <dbReference type="EMBL" id="JAB61133.1"/>
    </source>
</evidence>
<organism evidence="1">
    <name type="scientific">Anoplophora glabripennis</name>
    <name type="common">Asian longhorn beetle</name>
    <name type="synonym">Anoplophora nobilis</name>
    <dbReference type="NCBI Taxonomy" id="217634"/>
    <lineage>
        <taxon>Eukaryota</taxon>
        <taxon>Metazoa</taxon>
        <taxon>Ecdysozoa</taxon>
        <taxon>Arthropoda</taxon>
        <taxon>Hexapoda</taxon>
        <taxon>Insecta</taxon>
        <taxon>Pterygota</taxon>
        <taxon>Neoptera</taxon>
        <taxon>Endopterygota</taxon>
        <taxon>Coleoptera</taxon>
        <taxon>Polyphaga</taxon>
        <taxon>Cucujiformia</taxon>
        <taxon>Chrysomeloidea</taxon>
        <taxon>Cerambycidae</taxon>
        <taxon>Lamiinae</taxon>
        <taxon>Lamiini</taxon>
        <taxon>Anoplophora</taxon>
    </lineage>
</organism>
<dbReference type="PANTHER" id="PTHR47331">
    <property type="entry name" value="PHD-TYPE DOMAIN-CONTAINING PROTEIN"/>
    <property type="match status" value="1"/>
</dbReference>
<name>V5GL75_ANOGL</name>
<dbReference type="PANTHER" id="PTHR47331:SF5">
    <property type="entry name" value="RIBONUCLEASE H"/>
    <property type="match status" value="1"/>
</dbReference>
<accession>V5GL75</accession>